<name>A0AA38G5A8_TAXCH</name>
<dbReference type="OMA" id="DSWPLHD"/>
<protein>
    <recommendedName>
        <fullName evidence="5">NHL repeat-containing protein</fullName>
    </recommendedName>
</protein>
<evidence type="ECO:0000313" key="4">
    <source>
        <dbReference type="Proteomes" id="UP000824469"/>
    </source>
</evidence>
<feature type="region of interest" description="Disordered" evidence="2">
    <location>
        <begin position="546"/>
        <end position="569"/>
    </location>
</feature>
<dbReference type="PANTHER" id="PTHR13833">
    <property type="match status" value="1"/>
</dbReference>
<dbReference type="PANTHER" id="PTHR13833:SF73">
    <property type="entry name" value="NHL DOMAIN-CONTAINING PROTEIN"/>
    <property type="match status" value="1"/>
</dbReference>
<dbReference type="AlphaFoldDB" id="A0AA38G5A8"/>
<dbReference type="EMBL" id="JAHRHJ020000005">
    <property type="protein sequence ID" value="KAH9314948.1"/>
    <property type="molecule type" value="Genomic_DNA"/>
</dbReference>
<dbReference type="InterPro" id="IPR011042">
    <property type="entry name" value="6-blade_b-propeller_TolB-like"/>
</dbReference>
<dbReference type="SUPFAM" id="SSF101898">
    <property type="entry name" value="NHL repeat"/>
    <property type="match status" value="1"/>
</dbReference>
<dbReference type="Proteomes" id="UP000824469">
    <property type="component" value="Unassembled WGS sequence"/>
</dbReference>
<reference evidence="3 4" key="1">
    <citation type="journal article" date="2021" name="Nat. Plants">
        <title>The Taxus genome provides insights into paclitaxel biosynthesis.</title>
        <authorList>
            <person name="Xiong X."/>
            <person name="Gou J."/>
            <person name="Liao Q."/>
            <person name="Li Y."/>
            <person name="Zhou Q."/>
            <person name="Bi G."/>
            <person name="Li C."/>
            <person name="Du R."/>
            <person name="Wang X."/>
            <person name="Sun T."/>
            <person name="Guo L."/>
            <person name="Liang H."/>
            <person name="Lu P."/>
            <person name="Wu Y."/>
            <person name="Zhang Z."/>
            <person name="Ro D.K."/>
            <person name="Shang Y."/>
            <person name="Huang S."/>
            <person name="Yan J."/>
        </authorList>
    </citation>
    <scope>NUCLEOTIDE SEQUENCE [LARGE SCALE GENOMIC DNA]</scope>
    <source>
        <strain evidence="3">Ta-2019</strain>
    </source>
</reference>
<evidence type="ECO:0008006" key="5">
    <source>
        <dbReference type="Google" id="ProtNLM"/>
    </source>
</evidence>
<accession>A0AA38G5A8</accession>
<feature type="region of interest" description="Disordered" evidence="2">
    <location>
        <begin position="449"/>
        <end position="533"/>
    </location>
</feature>
<feature type="compositionally biased region" description="Basic and acidic residues" evidence="2">
    <location>
        <begin position="546"/>
        <end position="557"/>
    </location>
</feature>
<gene>
    <name evidence="3" type="ORF">KI387_023575</name>
</gene>
<organism evidence="3 4">
    <name type="scientific">Taxus chinensis</name>
    <name type="common">Chinese yew</name>
    <name type="synonym">Taxus wallichiana var. chinensis</name>
    <dbReference type="NCBI Taxonomy" id="29808"/>
    <lineage>
        <taxon>Eukaryota</taxon>
        <taxon>Viridiplantae</taxon>
        <taxon>Streptophyta</taxon>
        <taxon>Embryophyta</taxon>
        <taxon>Tracheophyta</taxon>
        <taxon>Spermatophyta</taxon>
        <taxon>Pinopsida</taxon>
        <taxon>Pinidae</taxon>
        <taxon>Conifers II</taxon>
        <taxon>Cupressales</taxon>
        <taxon>Taxaceae</taxon>
        <taxon>Taxus</taxon>
    </lineage>
</organism>
<keyword evidence="1" id="KW-0677">Repeat</keyword>
<proteinExistence type="predicted"/>
<sequence length="626" mass="70474">MWQKQSESIEEKKYSFVMPVFDSRGQIDGPHFLPATTFYWGAFSTASIFRLVARPQATYETSSRYTKPTWFGQPQLLHQIGELKLWLEILVEDEFIQLRELVITLAEFIIYLARGGILEPILYIGWPPASAAPPGIISSPFSLLLKWVWSSPAIISKTDRNFLQFESGYVVETVLEGSKLGIDPYTIEVSPDGELLILDSQNSNILRLTPPLSRYSRARLVAGSSQGYSGHVDGRPKDARFNHPKGFTIDDRGNVYVADTVNMAIRKIGDEGVTTIAGGRSNKAGHVDGPSEGAKFSSDFDVVYVSSTCSLLVVDRGNQAIREISLQYDDCAYNYATSYPSGILMVAGALSVGYVLGLLQQQGFGSSFFSRSARQDKPSKKKLPNAVKTDRPSLIPVEGQAENVDAGWMSFGKFIWDLFKFAAEIIGGIFTYLRDFTLLRRNPQKKGDLWPLHDTLPIPDDDVEPRPMSRNQQKRGDLWPLRDSLLVPDDDHKPKVGPIRRNSVSFQESDDHNPTPEPLKVQSVQVRPTRDMKGVSSYKEFKFHNNYRRGDKEDQNHLRSLRQQSPAPQTYYKRQYDSSNEVAFGAEQGNRAKNESVDIKPVDYGDPMYDHHNIRSRGGYGNLFDF</sequence>
<keyword evidence="4" id="KW-1185">Reference proteome</keyword>
<evidence type="ECO:0000256" key="2">
    <source>
        <dbReference type="SAM" id="MobiDB-lite"/>
    </source>
</evidence>
<dbReference type="InterPro" id="IPR001258">
    <property type="entry name" value="NHL_repeat"/>
</dbReference>
<dbReference type="Pfam" id="PF01436">
    <property type="entry name" value="NHL"/>
    <property type="match status" value="1"/>
</dbReference>
<comment type="caution">
    <text evidence="3">The sequence shown here is derived from an EMBL/GenBank/DDBJ whole genome shotgun (WGS) entry which is preliminary data.</text>
</comment>
<dbReference type="Gene3D" id="2.120.10.30">
    <property type="entry name" value="TolB, C-terminal domain"/>
    <property type="match status" value="1"/>
</dbReference>
<evidence type="ECO:0000256" key="1">
    <source>
        <dbReference type="ARBA" id="ARBA00022737"/>
    </source>
</evidence>
<evidence type="ECO:0000313" key="3">
    <source>
        <dbReference type="EMBL" id="KAH9314948.1"/>
    </source>
</evidence>